<dbReference type="OrthoDB" id="9928660at2"/>
<evidence type="ECO:0000313" key="2">
    <source>
        <dbReference type="Proteomes" id="UP000007575"/>
    </source>
</evidence>
<geneLocation type="plasmid" evidence="1 2">
    <name>P3</name>
</geneLocation>
<dbReference type="Proteomes" id="UP000007575">
    <property type="component" value="Plasmid P3"/>
</dbReference>
<organism evidence="1 2">
    <name type="scientific">Deinococcus gobiensis (strain DSM 21396 / JCM 16679 / CGMCC 1.7299 / I-0)</name>
    <dbReference type="NCBI Taxonomy" id="745776"/>
    <lineage>
        <taxon>Bacteria</taxon>
        <taxon>Thermotogati</taxon>
        <taxon>Deinococcota</taxon>
        <taxon>Deinococci</taxon>
        <taxon>Deinococcales</taxon>
        <taxon>Deinococcaceae</taxon>
        <taxon>Deinococcus</taxon>
    </lineage>
</organism>
<keyword evidence="1" id="KW-0614">Plasmid</keyword>
<name>H8H3G7_DEIGI</name>
<dbReference type="PATRIC" id="fig|745776.4.peg.3985"/>
<dbReference type="KEGG" id="dgo:DGo_PC0272"/>
<dbReference type="EMBL" id="CP002194">
    <property type="protein sequence ID" value="AFD28064.1"/>
    <property type="molecule type" value="Genomic_DNA"/>
</dbReference>
<gene>
    <name evidence="1" type="ordered locus">DGo_PC0272</name>
</gene>
<dbReference type="HOGENOM" id="CLU_2616151_0_0_0"/>
<protein>
    <submittedName>
        <fullName evidence="1">Uncharacterized protein</fullName>
    </submittedName>
</protein>
<dbReference type="RefSeq" id="WP_014682974.1">
    <property type="nucleotide sequence ID" value="NC_017771.1"/>
</dbReference>
<evidence type="ECO:0000313" key="1">
    <source>
        <dbReference type="EMBL" id="AFD28064.1"/>
    </source>
</evidence>
<proteinExistence type="predicted"/>
<keyword evidence="2" id="KW-1185">Reference proteome</keyword>
<reference evidence="1 2" key="1">
    <citation type="journal article" date="2012" name="PLoS ONE">
        <title>Genome sequence and transcriptome analysis of the radioresistant bacterium Deinococcus gobiensis: insights into the extreme environmental adaptations.</title>
        <authorList>
            <person name="Yuan M."/>
            <person name="Chen M."/>
            <person name="Zhang W."/>
            <person name="Lu W."/>
            <person name="Wang J."/>
            <person name="Yang M."/>
            <person name="Zhao P."/>
            <person name="Tang R."/>
            <person name="Li X."/>
            <person name="Hao Y."/>
            <person name="Zhou Z."/>
            <person name="Zhan Y."/>
            <person name="Yu H."/>
            <person name="Teng C."/>
            <person name="Yan Y."/>
            <person name="Ping S."/>
            <person name="Wang Y."/>
            <person name="Lin M."/>
        </authorList>
    </citation>
    <scope>NUCLEOTIDE SEQUENCE [LARGE SCALE GENOMIC DNA]</scope>
    <source>
        <strain evidence="2">DSM 21396 / JCM 16679 / CGMCC 1.7299 / I-0</strain>
        <plasmid evidence="1">P3</plasmid>
    </source>
</reference>
<accession>H8H3G7</accession>
<dbReference type="AlphaFoldDB" id="H8H3G7"/>
<sequence>MIAFECRWLSGKLAAHLHAADATQAGQEATQLIAEHHGLTRPLVLASDLVYRLVGLYHPVSGEVAAIIVPVSRPITAL</sequence>